<organism evidence="1 2">
    <name type="scientific">Nesidiocoris tenuis</name>
    <dbReference type="NCBI Taxonomy" id="355587"/>
    <lineage>
        <taxon>Eukaryota</taxon>
        <taxon>Metazoa</taxon>
        <taxon>Ecdysozoa</taxon>
        <taxon>Arthropoda</taxon>
        <taxon>Hexapoda</taxon>
        <taxon>Insecta</taxon>
        <taxon>Pterygota</taxon>
        <taxon>Neoptera</taxon>
        <taxon>Paraneoptera</taxon>
        <taxon>Hemiptera</taxon>
        <taxon>Heteroptera</taxon>
        <taxon>Panheteroptera</taxon>
        <taxon>Cimicomorpha</taxon>
        <taxon>Miridae</taxon>
        <taxon>Dicyphina</taxon>
        <taxon>Nesidiocoris</taxon>
    </lineage>
</organism>
<protein>
    <submittedName>
        <fullName evidence="1">Uncharacterized protein</fullName>
    </submittedName>
</protein>
<evidence type="ECO:0000313" key="2">
    <source>
        <dbReference type="Proteomes" id="UP000479000"/>
    </source>
</evidence>
<name>A0A6H5G0Q8_9HEMI</name>
<accession>A0A6H5G0Q8</accession>
<gene>
    <name evidence="1" type="ORF">NTEN_LOCUS2136</name>
</gene>
<sequence length="120" mass="13506">MTHRSSINGIDVTFEPSHWPPLTTRGIPRSARGRPVNRLTAHARPVRLLASQGGPTAASPALLPSDRRPLWVPRIFARPTSGSDFRKFLSRTPPRTEPLIRFWWKSCVSLQPDEFQGQSN</sequence>
<evidence type="ECO:0000313" key="1">
    <source>
        <dbReference type="EMBL" id="CAA9995345.1"/>
    </source>
</evidence>
<reference evidence="1 2" key="1">
    <citation type="submission" date="2020-02" db="EMBL/GenBank/DDBJ databases">
        <authorList>
            <person name="Ferguson B K."/>
        </authorList>
    </citation>
    <scope>NUCLEOTIDE SEQUENCE [LARGE SCALE GENOMIC DNA]</scope>
</reference>
<dbReference type="AlphaFoldDB" id="A0A6H5G0Q8"/>
<keyword evidence="2" id="KW-1185">Reference proteome</keyword>
<proteinExistence type="predicted"/>
<feature type="non-terminal residue" evidence="1">
    <location>
        <position position="120"/>
    </location>
</feature>
<dbReference type="EMBL" id="CADCXU010003288">
    <property type="protein sequence ID" value="CAA9995345.1"/>
    <property type="molecule type" value="Genomic_DNA"/>
</dbReference>
<dbReference type="Proteomes" id="UP000479000">
    <property type="component" value="Unassembled WGS sequence"/>
</dbReference>